<accession>A0A250IA58</accession>
<dbReference type="RefSeq" id="WP_157774802.1">
    <property type="nucleotide sequence ID" value="NZ_CP022163.1"/>
</dbReference>
<evidence type="ECO:0008006" key="3">
    <source>
        <dbReference type="Google" id="ProtNLM"/>
    </source>
</evidence>
<dbReference type="AlphaFoldDB" id="A0A250IA58"/>
<organism evidence="1 2">
    <name type="scientific">Melittangium boletus DSM 14713</name>
    <dbReference type="NCBI Taxonomy" id="1294270"/>
    <lineage>
        <taxon>Bacteria</taxon>
        <taxon>Pseudomonadati</taxon>
        <taxon>Myxococcota</taxon>
        <taxon>Myxococcia</taxon>
        <taxon>Myxococcales</taxon>
        <taxon>Cystobacterineae</taxon>
        <taxon>Archangiaceae</taxon>
        <taxon>Melittangium</taxon>
    </lineage>
</organism>
<gene>
    <name evidence="1" type="ORF">MEBOL_001496</name>
</gene>
<evidence type="ECO:0000313" key="2">
    <source>
        <dbReference type="Proteomes" id="UP000217289"/>
    </source>
</evidence>
<reference evidence="1 2" key="1">
    <citation type="submission" date="2017-06" db="EMBL/GenBank/DDBJ databases">
        <authorList>
            <person name="Kim H.J."/>
            <person name="Triplett B.A."/>
        </authorList>
    </citation>
    <scope>NUCLEOTIDE SEQUENCE [LARGE SCALE GENOMIC DNA]</scope>
    <source>
        <strain evidence="1 2">DSM 14713</strain>
    </source>
</reference>
<dbReference type="KEGG" id="mbd:MEBOL_001496"/>
<sequence length="150" mass="16846">MNAVITFDDSQWPLLSVRLSGNVSDAQYAQYLEQMDAFLARGERFVCVIDVSQCSVLSVAQRYLHAAWIHKNEDLLRELLLGQSSVMTSAHMRLSRSMLNYVKPLPVPNAAVPDMDAALRYAAGRLEGEGCPQQAERIRHRFGLRIRQAG</sequence>
<proteinExistence type="predicted"/>
<dbReference type="EMBL" id="CP022163">
    <property type="protein sequence ID" value="ATB28051.1"/>
    <property type="molecule type" value="Genomic_DNA"/>
</dbReference>
<keyword evidence="2" id="KW-1185">Reference proteome</keyword>
<name>A0A250IA58_9BACT</name>
<evidence type="ECO:0000313" key="1">
    <source>
        <dbReference type="EMBL" id="ATB28051.1"/>
    </source>
</evidence>
<protein>
    <recommendedName>
        <fullName evidence="3">STAS domain-containing protein</fullName>
    </recommendedName>
</protein>
<dbReference type="Proteomes" id="UP000217289">
    <property type="component" value="Chromosome"/>
</dbReference>
<dbReference type="OrthoDB" id="5514595at2"/>